<dbReference type="InterPro" id="IPR005839">
    <property type="entry name" value="Methylthiotransferase"/>
</dbReference>
<dbReference type="PROSITE" id="PS01278">
    <property type="entry name" value="MTTASE_RADICAL"/>
    <property type="match status" value="1"/>
</dbReference>
<dbReference type="InterPro" id="IPR023404">
    <property type="entry name" value="rSAM_horseshoe"/>
</dbReference>
<dbReference type="InterPro" id="IPR013848">
    <property type="entry name" value="Methylthiotransferase_N"/>
</dbReference>
<keyword evidence="7" id="KW-0411">Iron-sulfur</keyword>
<keyword evidence="4" id="KW-0949">S-adenosyl-L-methionine</keyword>
<keyword evidence="3 10" id="KW-0808">Transferase</keyword>
<dbReference type="GO" id="GO:0035598">
    <property type="term" value="F:tRNA (N(6)-L-threonylcarbamoyladenosine(37)-C(2))-methylthiotransferase activity"/>
    <property type="evidence" value="ECO:0007669"/>
    <property type="project" value="TreeGrafter"/>
</dbReference>
<keyword evidence="6" id="KW-0408">Iron</keyword>
<dbReference type="PROSITE" id="PS51449">
    <property type="entry name" value="MTTASE_N"/>
    <property type="match status" value="1"/>
</dbReference>
<keyword evidence="11" id="KW-1185">Reference proteome</keyword>
<comment type="cofactor">
    <cofactor evidence="1">
        <name>[4Fe-4S] cluster</name>
        <dbReference type="ChEBI" id="CHEBI:49883"/>
    </cofactor>
</comment>
<dbReference type="SFLD" id="SFLDG01082">
    <property type="entry name" value="B12-binding_domain_containing"/>
    <property type="match status" value="1"/>
</dbReference>
<sequence>MSGPELLTFGCRLNLAESEAMRVAAADQDDLVIVNSCAVTAEAARQAAQAIRRAHRRRPDARIVVTGCAAQVEPGRFAAMAEVSAVVGNADKHDPAAFRAYAPRVRVSDVMQVARLAPQLVEAFAEHARAFIEVQNGCDHACTFCVIPQGRGPSRSLPLAHVVEQVARAAAAGHREAVLTGVDLTSWAEDGMRLGHLCAAILARTSIQRLRLGSLDPVEVDDGLFDLLANEPRMMPHVHLALQHGADLILKRMKRRHLAAQAIRLVERLKAQRDIAVGADLIAGFPTETAEHHAANLALLDSCDVTFAHIFPYSPRPATPAARMPQLDGATIKARAAALRTRAAIRKAAWLDRQIGTVAHVLIERDGLTGHAANFARVRLPAATAANTLLPLRIVARDGDTLLGTPA</sequence>
<dbReference type="CDD" id="cd01335">
    <property type="entry name" value="Radical_SAM"/>
    <property type="match status" value="1"/>
</dbReference>
<evidence type="ECO:0000313" key="11">
    <source>
        <dbReference type="Proteomes" id="UP000198824"/>
    </source>
</evidence>
<dbReference type="Proteomes" id="UP000198824">
    <property type="component" value="Unassembled WGS sequence"/>
</dbReference>
<evidence type="ECO:0000259" key="8">
    <source>
        <dbReference type="PROSITE" id="PS51449"/>
    </source>
</evidence>
<feature type="domain" description="MTTase N-terminal" evidence="8">
    <location>
        <begin position="2"/>
        <end position="103"/>
    </location>
</feature>
<gene>
    <name evidence="10" type="ORF">SAMN05192580_1082</name>
</gene>
<dbReference type="STRING" id="1166337.SAMN05192580_1082"/>
<dbReference type="OrthoDB" id="9805215at2"/>
<dbReference type="NCBIfam" id="TIGR01579">
    <property type="entry name" value="MiaB-like-C"/>
    <property type="match status" value="1"/>
</dbReference>
<keyword evidence="5" id="KW-0479">Metal-binding</keyword>
<dbReference type="GO" id="GO:0046872">
    <property type="term" value="F:metal ion binding"/>
    <property type="evidence" value="ECO:0007669"/>
    <property type="project" value="UniProtKB-KW"/>
</dbReference>
<dbReference type="Gene3D" id="3.80.30.20">
    <property type="entry name" value="tm_1862 like domain"/>
    <property type="match status" value="1"/>
</dbReference>
<dbReference type="Gene3D" id="3.40.50.12160">
    <property type="entry name" value="Methylthiotransferase, N-terminal domain"/>
    <property type="match status" value="1"/>
</dbReference>
<dbReference type="SUPFAM" id="SSF102114">
    <property type="entry name" value="Radical SAM enzymes"/>
    <property type="match status" value="1"/>
</dbReference>
<dbReference type="InterPro" id="IPR006467">
    <property type="entry name" value="MiaB-like_bact"/>
</dbReference>
<reference evidence="10 11" key="1">
    <citation type="submission" date="2016-10" db="EMBL/GenBank/DDBJ databases">
        <authorList>
            <person name="de Groot N.N."/>
        </authorList>
    </citation>
    <scope>NUCLEOTIDE SEQUENCE [LARGE SCALE GENOMIC DNA]</scope>
    <source>
        <strain evidence="10 11">S5-249</strain>
    </source>
</reference>
<dbReference type="InterPro" id="IPR038135">
    <property type="entry name" value="Methylthiotransferase_N_sf"/>
</dbReference>
<evidence type="ECO:0000256" key="3">
    <source>
        <dbReference type="ARBA" id="ARBA00022679"/>
    </source>
</evidence>
<dbReference type="PANTHER" id="PTHR11918">
    <property type="entry name" value="RADICAL SAM PROTEINS"/>
    <property type="match status" value="1"/>
</dbReference>
<evidence type="ECO:0000256" key="7">
    <source>
        <dbReference type="ARBA" id="ARBA00023014"/>
    </source>
</evidence>
<dbReference type="Pfam" id="PF00919">
    <property type="entry name" value="UPF0004"/>
    <property type="match status" value="1"/>
</dbReference>
<dbReference type="InterPro" id="IPR006638">
    <property type="entry name" value="Elp3/MiaA/NifB-like_rSAM"/>
</dbReference>
<organism evidence="10 11">
    <name type="scientific">Sphingomonas jatrophae</name>
    <dbReference type="NCBI Taxonomy" id="1166337"/>
    <lineage>
        <taxon>Bacteria</taxon>
        <taxon>Pseudomonadati</taxon>
        <taxon>Pseudomonadota</taxon>
        <taxon>Alphaproteobacteria</taxon>
        <taxon>Sphingomonadales</taxon>
        <taxon>Sphingomonadaceae</taxon>
        <taxon>Sphingomonas</taxon>
    </lineage>
</organism>
<evidence type="ECO:0000256" key="5">
    <source>
        <dbReference type="ARBA" id="ARBA00022723"/>
    </source>
</evidence>
<evidence type="ECO:0000256" key="1">
    <source>
        <dbReference type="ARBA" id="ARBA00001966"/>
    </source>
</evidence>
<dbReference type="PROSITE" id="PS51918">
    <property type="entry name" value="RADICAL_SAM"/>
    <property type="match status" value="1"/>
</dbReference>
<feature type="domain" description="Radical SAM core" evidence="9">
    <location>
        <begin position="124"/>
        <end position="352"/>
    </location>
</feature>
<dbReference type="NCBIfam" id="TIGR00089">
    <property type="entry name" value="MiaB/RimO family radical SAM methylthiotransferase"/>
    <property type="match status" value="1"/>
</dbReference>
<dbReference type="EMBL" id="FOZG01000001">
    <property type="protein sequence ID" value="SFR84019.1"/>
    <property type="molecule type" value="Genomic_DNA"/>
</dbReference>
<dbReference type="SMART" id="SM00729">
    <property type="entry name" value="Elp3"/>
    <property type="match status" value="1"/>
</dbReference>
<name>A0A1I6JYG4_9SPHN</name>
<evidence type="ECO:0000256" key="6">
    <source>
        <dbReference type="ARBA" id="ARBA00023004"/>
    </source>
</evidence>
<dbReference type="SFLD" id="SFLDS00029">
    <property type="entry name" value="Radical_SAM"/>
    <property type="match status" value="1"/>
</dbReference>
<dbReference type="AlphaFoldDB" id="A0A1I6JYG4"/>
<dbReference type="PANTHER" id="PTHR11918:SF45">
    <property type="entry name" value="THREONYLCARBAMOYLADENOSINE TRNA METHYLTHIOTRANSFERASE"/>
    <property type="match status" value="1"/>
</dbReference>
<accession>A0A1I6JYG4</accession>
<keyword evidence="2" id="KW-0004">4Fe-4S</keyword>
<evidence type="ECO:0000313" key="10">
    <source>
        <dbReference type="EMBL" id="SFR84019.1"/>
    </source>
</evidence>
<dbReference type="InterPro" id="IPR020612">
    <property type="entry name" value="Methylthiotransferase_CS"/>
</dbReference>
<evidence type="ECO:0000256" key="2">
    <source>
        <dbReference type="ARBA" id="ARBA00022485"/>
    </source>
</evidence>
<evidence type="ECO:0000256" key="4">
    <source>
        <dbReference type="ARBA" id="ARBA00022691"/>
    </source>
</evidence>
<dbReference type="RefSeq" id="WP_093311826.1">
    <property type="nucleotide sequence ID" value="NZ_FOZG01000001.1"/>
</dbReference>
<dbReference type="GO" id="GO:0051539">
    <property type="term" value="F:4 iron, 4 sulfur cluster binding"/>
    <property type="evidence" value="ECO:0007669"/>
    <property type="project" value="UniProtKB-KW"/>
</dbReference>
<dbReference type="Pfam" id="PF04055">
    <property type="entry name" value="Radical_SAM"/>
    <property type="match status" value="1"/>
</dbReference>
<protein>
    <submittedName>
        <fullName evidence="10">Threonylcarbamoyladenosine tRNA methylthiotransferase MtaB</fullName>
    </submittedName>
</protein>
<dbReference type="InterPro" id="IPR007197">
    <property type="entry name" value="rSAM"/>
</dbReference>
<evidence type="ECO:0000259" key="9">
    <source>
        <dbReference type="PROSITE" id="PS51918"/>
    </source>
</evidence>
<proteinExistence type="predicted"/>
<dbReference type="InterPro" id="IPR058240">
    <property type="entry name" value="rSAM_sf"/>
</dbReference>